<dbReference type="EMBL" id="BMWZ01000001">
    <property type="protein sequence ID" value="GGZ69107.1"/>
    <property type="molecule type" value="Genomic_DNA"/>
</dbReference>
<gene>
    <name evidence="1" type="ORF">GCM10007028_02570</name>
</gene>
<evidence type="ECO:0000313" key="1">
    <source>
        <dbReference type="EMBL" id="GGZ69107.1"/>
    </source>
</evidence>
<comment type="caution">
    <text evidence="1">The sequence shown here is derived from an EMBL/GenBank/DDBJ whole genome shotgun (WGS) entry which is preliminary data.</text>
</comment>
<protein>
    <recommendedName>
        <fullName evidence="3">Porin</fullName>
    </recommendedName>
</protein>
<keyword evidence="2" id="KW-1185">Reference proteome</keyword>
<dbReference type="AlphaFoldDB" id="A0A918QRH7"/>
<reference evidence="1" key="2">
    <citation type="submission" date="2020-09" db="EMBL/GenBank/DDBJ databases">
        <authorList>
            <person name="Sun Q."/>
            <person name="Kim S."/>
        </authorList>
    </citation>
    <scope>NUCLEOTIDE SEQUENCE</scope>
    <source>
        <strain evidence="1">KCTC 12710</strain>
    </source>
</reference>
<evidence type="ECO:0000313" key="2">
    <source>
        <dbReference type="Proteomes" id="UP000636004"/>
    </source>
</evidence>
<dbReference type="Pfam" id="PF16930">
    <property type="entry name" value="Porin_5"/>
    <property type="match status" value="2"/>
</dbReference>
<dbReference type="Proteomes" id="UP000636004">
    <property type="component" value="Unassembled WGS sequence"/>
</dbReference>
<organism evidence="1 2">
    <name type="scientific">Algibacter mikhailovii</name>
    <dbReference type="NCBI Taxonomy" id="425498"/>
    <lineage>
        <taxon>Bacteria</taxon>
        <taxon>Pseudomonadati</taxon>
        <taxon>Bacteroidota</taxon>
        <taxon>Flavobacteriia</taxon>
        <taxon>Flavobacteriales</taxon>
        <taxon>Flavobacteriaceae</taxon>
        <taxon>Algibacter</taxon>
    </lineage>
</organism>
<evidence type="ECO:0008006" key="3">
    <source>
        <dbReference type="Google" id="ProtNLM"/>
    </source>
</evidence>
<reference evidence="1" key="1">
    <citation type="journal article" date="2014" name="Int. J. Syst. Evol. Microbiol.">
        <title>Complete genome sequence of Corynebacterium casei LMG S-19264T (=DSM 44701T), isolated from a smear-ripened cheese.</title>
        <authorList>
            <consortium name="US DOE Joint Genome Institute (JGI-PGF)"/>
            <person name="Walter F."/>
            <person name="Albersmeier A."/>
            <person name="Kalinowski J."/>
            <person name="Ruckert C."/>
        </authorList>
    </citation>
    <scope>NUCLEOTIDE SEQUENCE</scope>
    <source>
        <strain evidence="1">KCTC 12710</strain>
    </source>
</reference>
<name>A0A918QRH7_9FLAO</name>
<accession>A0A918QRH7</accession>
<dbReference type="InterPro" id="IPR032638">
    <property type="entry name" value="Porin_5"/>
</dbReference>
<sequence>MVKFILVYKLTTLMSKFIHYLSFLCVFILPFSTLSQESKKLNFNADFRFRVEEDWNSKRPDGTYRDNRTRLRYRLRAGFDYKTNEWSSFGARIRTGFPNKQQDPQLTLGDGFGEFNTLPIGFEKLYFKVQQKGYAFWLGKNTFPFYKQHELFWSDNVYPEGVFFKKKFQFKNEKISKLDLNVGHFIIRANGTSLNQDSYFQGLQAHAVLLQSRLNIFSSLYLFRNIPNIPDGGETFIFDYSILNLGATYALLPHKHLNLEFDYYYNFEDYGANPNIETEFKNQVHGIISGIAYGHYREKGDWKFKASYTYLERYAVVDFLAQNDWARWDYSAFDSPDGRLTNLQGVELVASYLLAKNMKLTLKYYKVKQLIPFGLTKETGDRIRLDLDVRF</sequence>
<proteinExistence type="predicted"/>